<evidence type="ECO:0000256" key="4">
    <source>
        <dbReference type="ARBA" id="ARBA00022692"/>
    </source>
</evidence>
<dbReference type="InterPro" id="IPR045349">
    <property type="entry name" value="SLC41A1-3"/>
</dbReference>
<feature type="transmembrane region" description="Helical" evidence="9">
    <location>
        <begin position="246"/>
        <end position="267"/>
    </location>
</feature>
<proteinExistence type="inferred from homology"/>
<evidence type="ECO:0000256" key="1">
    <source>
        <dbReference type="ARBA" id="ARBA00004141"/>
    </source>
</evidence>
<keyword evidence="3" id="KW-0813">Transport</keyword>
<keyword evidence="5" id="KW-0460">Magnesium</keyword>
<evidence type="ECO:0000256" key="9">
    <source>
        <dbReference type="SAM" id="Phobius"/>
    </source>
</evidence>
<reference evidence="11 12" key="1">
    <citation type="journal article" date="2014" name="Genome Announc.">
        <title>Genome Sequence of the Microsporidian Species Nematocida sp1 Strain ERTm6 (ATCC PRA-372).</title>
        <authorList>
            <person name="Bakowski M.A."/>
            <person name="Priest M."/>
            <person name="Young S."/>
            <person name="Cuomo C.A."/>
            <person name="Troemel E.R."/>
        </authorList>
    </citation>
    <scope>NUCLEOTIDE SEQUENCE [LARGE SCALE GENOMIC DNA]</scope>
    <source>
        <strain evidence="11 12">ERTm6</strain>
    </source>
</reference>
<accession>A0A086J539</accession>
<dbReference type="GeneID" id="77675308"/>
<feature type="transmembrane region" description="Helical" evidence="9">
    <location>
        <begin position="336"/>
        <end position="358"/>
    </location>
</feature>
<dbReference type="InterPro" id="IPR006667">
    <property type="entry name" value="SLC41_membr_dom"/>
</dbReference>
<feature type="transmembrane region" description="Helical" evidence="9">
    <location>
        <begin position="80"/>
        <end position="104"/>
    </location>
</feature>
<dbReference type="PANTHER" id="PTHR16228">
    <property type="entry name" value="DIVALENT CATION TRANSPORTER SOLUTE CARRIER FAMILY 41"/>
    <property type="match status" value="1"/>
</dbReference>
<dbReference type="InterPro" id="IPR036739">
    <property type="entry name" value="SLC41_membr_dom_sf"/>
</dbReference>
<feature type="transmembrane region" description="Helical" evidence="9">
    <location>
        <begin position="7"/>
        <end position="27"/>
    </location>
</feature>
<comment type="caution">
    <text evidence="11">The sequence shown here is derived from an EMBL/GenBank/DDBJ whole genome shotgun (WGS) entry which is preliminary data.</text>
</comment>
<dbReference type="GO" id="GO:0008324">
    <property type="term" value="F:monoatomic cation transmembrane transporter activity"/>
    <property type="evidence" value="ECO:0007669"/>
    <property type="project" value="InterPro"/>
</dbReference>
<dbReference type="AlphaFoldDB" id="A0A086J539"/>
<dbReference type="HOGENOM" id="CLU_634746_0_0_1"/>
<sequence length="427" mass="47440">MKEMRELIPSLSISLCGLFLMSMTLHLHLDGQYIKPMHYLFILNSMLCFKNNIELNYADIMSSCVKKTRRYRGSISSLSLIEYVFDSGLSMFFVSTGFSILIGIFSNYRNILEVFMQTDIQKNLLLVCGTISASFLSGACSCICTFICVVFCIFMSISFDFDSDNILLPVIASLSDYICTISLIYFSENIFISMGKMYPLNTAEPITVPGFYSQVFITNTLLICMIVAILGIIYTQIEGTQNLKLFGAWSLALSFGITMVAGHLINVVSTKDVWMGCIIPLFNGIAGSVILIYVGKVTTYISALEIEENFDTISISSAEDTKSGSFMSNPNNIKTLYTLICTATFLAAAACCLLKLFFTAIPFMYILFFGALLNVEIILLYYTTNILVIILQYFDMDVSYNIVPILNALSDLFGICVLAGASYLVLV</sequence>
<comment type="subcellular location">
    <subcellularLocation>
        <location evidence="1">Membrane</location>
        <topology evidence="1">Multi-pass membrane protein</topology>
    </subcellularLocation>
</comment>
<evidence type="ECO:0000259" key="10">
    <source>
        <dbReference type="Pfam" id="PF01769"/>
    </source>
</evidence>
<gene>
    <name evidence="11" type="ORF">NESG_00335</name>
</gene>
<protein>
    <recommendedName>
        <fullName evidence="10">SLC41A/MgtE integral membrane domain-containing protein</fullName>
    </recommendedName>
</protein>
<feature type="transmembrane region" description="Helical" evidence="9">
    <location>
        <begin position="273"/>
        <end position="294"/>
    </location>
</feature>
<feature type="transmembrane region" description="Helical" evidence="9">
    <location>
        <begin position="166"/>
        <end position="191"/>
    </location>
</feature>
<dbReference type="Pfam" id="PF01769">
    <property type="entry name" value="MgtE"/>
    <property type="match status" value="1"/>
</dbReference>
<evidence type="ECO:0000313" key="12">
    <source>
        <dbReference type="Proteomes" id="UP000054524"/>
    </source>
</evidence>
<evidence type="ECO:0000256" key="6">
    <source>
        <dbReference type="ARBA" id="ARBA00022989"/>
    </source>
</evidence>
<evidence type="ECO:0000256" key="7">
    <source>
        <dbReference type="ARBA" id="ARBA00023065"/>
    </source>
</evidence>
<keyword evidence="7" id="KW-0406">Ion transport</keyword>
<dbReference type="PANTHER" id="PTHR16228:SF7">
    <property type="entry name" value="SLC41A_MGTE INTEGRAL MEMBRANE DOMAIN-CONTAINING PROTEIN"/>
    <property type="match status" value="1"/>
</dbReference>
<feature type="domain" description="SLC41A/MgtE integral membrane" evidence="10">
    <location>
        <begin position="279"/>
        <end position="420"/>
    </location>
</feature>
<evidence type="ECO:0000256" key="3">
    <source>
        <dbReference type="ARBA" id="ARBA00022448"/>
    </source>
</evidence>
<dbReference type="SUPFAM" id="SSF161093">
    <property type="entry name" value="MgtE membrane domain-like"/>
    <property type="match status" value="1"/>
</dbReference>
<comment type="similarity">
    <text evidence="2">Belongs to the SLC41A transporter family.</text>
</comment>
<feature type="transmembrane region" description="Helical" evidence="9">
    <location>
        <begin position="403"/>
        <end position="426"/>
    </location>
</feature>
<keyword evidence="4 9" id="KW-0812">Transmembrane</keyword>
<feature type="transmembrane region" description="Helical" evidence="9">
    <location>
        <begin position="124"/>
        <end position="154"/>
    </location>
</feature>
<dbReference type="EMBL" id="AKIJ01000001">
    <property type="protein sequence ID" value="KFG27257.1"/>
    <property type="molecule type" value="Genomic_DNA"/>
</dbReference>
<dbReference type="Gene3D" id="1.10.357.20">
    <property type="entry name" value="SLC41 divalent cation transporters, integral membrane domain"/>
    <property type="match status" value="2"/>
</dbReference>
<organism evidence="11 12">
    <name type="scientific">Nematocida ausubeli (strain ATCC PRA-371 / ERTm2)</name>
    <name type="common">Nematode killer fungus</name>
    <dbReference type="NCBI Taxonomy" id="1913371"/>
    <lineage>
        <taxon>Eukaryota</taxon>
        <taxon>Fungi</taxon>
        <taxon>Fungi incertae sedis</taxon>
        <taxon>Microsporidia</taxon>
        <taxon>Nematocida</taxon>
    </lineage>
</organism>
<dbReference type="RefSeq" id="XP_052905812.1">
    <property type="nucleotide sequence ID" value="XM_053047987.1"/>
</dbReference>
<keyword evidence="8 9" id="KW-0472">Membrane</keyword>
<evidence type="ECO:0000313" key="11">
    <source>
        <dbReference type="EMBL" id="KFG27257.1"/>
    </source>
</evidence>
<keyword evidence="12" id="KW-1185">Reference proteome</keyword>
<dbReference type="Proteomes" id="UP000054524">
    <property type="component" value="Unassembled WGS sequence"/>
</dbReference>
<dbReference type="OrthoDB" id="666972at2759"/>
<evidence type="ECO:0000256" key="8">
    <source>
        <dbReference type="ARBA" id="ARBA00023136"/>
    </source>
</evidence>
<name>A0A086J539_NEMA1</name>
<evidence type="ECO:0000256" key="2">
    <source>
        <dbReference type="ARBA" id="ARBA00009749"/>
    </source>
</evidence>
<evidence type="ECO:0000256" key="5">
    <source>
        <dbReference type="ARBA" id="ARBA00022842"/>
    </source>
</evidence>
<keyword evidence="6 9" id="KW-1133">Transmembrane helix</keyword>
<feature type="transmembrane region" description="Helical" evidence="9">
    <location>
        <begin position="211"/>
        <end position="234"/>
    </location>
</feature>
<feature type="transmembrane region" description="Helical" evidence="9">
    <location>
        <begin position="364"/>
        <end position="391"/>
    </location>
</feature>